<dbReference type="Proteomes" id="UP000439903">
    <property type="component" value="Unassembled WGS sequence"/>
</dbReference>
<dbReference type="AlphaFoldDB" id="A0A8H4A0E0"/>
<keyword evidence="2" id="KW-0547">Nucleotide-binding</keyword>
<gene>
    <name evidence="2" type="ORF">F8M41_015150</name>
</gene>
<keyword evidence="3" id="KW-1185">Reference proteome</keyword>
<organism evidence="2 3">
    <name type="scientific">Gigaspora margarita</name>
    <dbReference type="NCBI Taxonomy" id="4874"/>
    <lineage>
        <taxon>Eukaryota</taxon>
        <taxon>Fungi</taxon>
        <taxon>Fungi incertae sedis</taxon>
        <taxon>Mucoromycota</taxon>
        <taxon>Glomeromycotina</taxon>
        <taxon>Glomeromycetes</taxon>
        <taxon>Diversisporales</taxon>
        <taxon>Gigasporaceae</taxon>
        <taxon>Gigaspora</taxon>
    </lineage>
</organism>
<dbReference type="EMBL" id="WTPW01003130">
    <property type="protein sequence ID" value="KAF0353230.1"/>
    <property type="molecule type" value="Genomic_DNA"/>
</dbReference>
<protein>
    <submittedName>
        <fullName evidence="2">ATP-dependent DNA helicase pif1</fullName>
    </submittedName>
</protein>
<keyword evidence="2" id="KW-0067">ATP-binding</keyword>
<evidence type="ECO:0000313" key="2">
    <source>
        <dbReference type="EMBL" id="KAF0353230.1"/>
    </source>
</evidence>
<evidence type="ECO:0000313" key="3">
    <source>
        <dbReference type="Proteomes" id="UP000439903"/>
    </source>
</evidence>
<accession>A0A8H4A0E0</accession>
<sequence length="185" mass="21861">MLHSRPIHIATSLEIQEFIKNNINYLVPELYRQIKEKQISRHENFTIQQTYFWWSKESQGIYQCNSDPLISAKLLLAKFNQEIIVDLSIPIPALGFLTALFYLVQRNGNYPLISTYDGEFINVFHFYNSEAYKVPNILPIKESIIEYEDEYIVEDNEDNEYKAYEQNINDLNEILIKVKNLIDQS</sequence>
<keyword evidence="2" id="KW-0347">Helicase</keyword>
<keyword evidence="1" id="KW-0175">Coiled coil</keyword>
<dbReference type="OrthoDB" id="2432434at2759"/>
<feature type="coiled-coil region" evidence="1">
    <location>
        <begin position="154"/>
        <end position="181"/>
    </location>
</feature>
<reference evidence="2 3" key="1">
    <citation type="journal article" date="2019" name="Environ. Microbiol.">
        <title>At the nexus of three kingdoms: the genome of the mycorrhizal fungus Gigaspora margarita provides insights into plant, endobacterial and fungal interactions.</title>
        <authorList>
            <person name="Venice F."/>
            <person name="Ghignone S."/>
            <person name="Salvioli di Fossalunga A."/>
            <person name="Amselem J."/>
            <person name="Novero M."/>
            <person name="Xianan X."/>
            <person name="Sedzielewska Toro K."/>
            <person name="Morin E."/>
            <person name="Lipzen A."/>
            <person name="Grigoriev I.V."/>
            <person name="Henrissat B."/>
            <person name="Martin F.M."/>
            <person name="Bonfante P."/>
        </authorList>
    </citation>
    <scope>NUCLEOTIDE SEQUENCE [LARGE SCALE GENOMIC DNA]</scope>
    <source>
        <strain evidence="2 3">BEG34</strain>
    </source>
</reference>
<comment type="caution">
    <text evidence="2">The sequence shown here is derived from an EMBL/GenBank/DDBJ whole genome shotgun (WGS) entry which is preliminary data.</text>
</comment>
<evidence type="ECO:0000256" key="1">
    <source>
        <dbReference type="SAM" id="Coils"/>
    </source>
</evidence>
<proteinExistence type="predicted"/>
<name>A0A8H4A0E0_GIGMA</name>
<keyword evidence="2" id="KW-0378">Hydrolase</keyword>
<dbReference type="GO" id="GO:0004386">
    <property type="term" value="F:helicase activity"/>
    <property type="evidence" value="ECO:0007669"/>
    <property type="project" value="UniProtKB-KW"/>
</dbReference>